<evidence type="ECO:0000313" key="3">
    <source>
        <dbReference type="EMBL" id="KAF4758002.1"/>
    </source>
</evidence>
<evidence type="ECO:0000256" key="1">
    <source>
        <dbReference type="SAM" id="MobiDB-lite"/>
    </source>
</evidence>
<proteinExistence type="predicted"/>
<feature type="transmembrane region" description="Helical" evidence="2">
    <location>
        <begin position="33"/>
        <end position="50"/>
    </location>
</feature>
<evidence type="ECO:0000313" key="4">
    <source>
        <dbReference type="Proteomes" id="UP000553632"/>
    </source>
</evidence>
<reference evidence="3 4" key="1">
    <citation type="submission" date="2020-04" db="EMBL/GenBank/DDBJ databases">
        <title>Perkinsus olseni comparative genomics.</title>
        <authorList>
            <person name="Bogema D.R."/>
        </authorList>
    </citation>
    <scope>NUCLEOTIDE SEQUENCE [LARGE SCALE GENOMIC DNA]</scope>
    <source>
        <strain evidence="3 4">ATCC PRA-207</strain>
    </source>
</reference>
<feature type="non-terminal residue" evidence="3">
    <location>
        <position position="641"/>
    </location>
</feature>
<feature type="region of interest" description="Disordered" evidence="1">
    <location>
        <begin position="581"/>
        <end position="641"/>
    </location>
</feature>
<keyword evidence="2" id="KW-1133">Transmembrane helix</keyword>
<protein>
    <submittedName>
        <fullName evidence="3">Uncharacterized protein</fullName>
    </submittedName>
</protein>
<sequence>QWKTARITIALVAGLFYAIVHVAWLLITLLVSGLILVAVFGVGFVASIRMERWASTDYHLYRTSLPQSRDFWFQSLLMLALFTLINIVSSLFDLACVRYVLTILGLCVFGHDGCREPIPLVPTFLYSTSPGSLGGWLLAALRGSSYKCAGTSLIVSSILTTTTGAMLWAITTLDILGLVECARYAALVHRKWLTWTKLSLTKGVLTASCQVLCLASVTSLKLLLDPTEQLFHETSGCDQVDHRHEDPPIASHAPFMTWLFGQSLAWVAVCFVLLTGVALNVTGQHFAAGLDEHLEGILKMEGLGTLEQGVVDADSDTGSVYFRDYEEARERGIRDYGALLLGYWWRCKYKMRGWLSFGWVCIGRWTHTARGRGFQVASRADYYSRVFLPLFQQPPQPIMAVQRATSQSISLGLQALPLGIIFGKMAEYANPLPVRDVLDDVDVSKLDGVEGGDVETVRSLLGKVHSLGRAMKICSQARGGLIIFIAFFSGPDIRVLFPVTGLVILLVLCLMESLLQGVHLVIYSYELSYQVIAEQLHVGSDVHDGETLFEEEAPDEEEVRFQQTRSKVAKTLTNLFSRRKSHGGEGVEMARRNPSRVAPAPLGLRHEGSGESTGNTVKRGVKKRTAKGSAVKPFGSGGSLR</sequence>
<dbReference type="AlphaFoldDB" id="A0A7J6UL60"/>
<feature type="transmembrane region" description="Helical" evidence="2">
    <location>
        <begin position="7"/>
        <end position="27"/>
    </location>
</feature>
<dbReference type="Proteomes" id="UP000553632">
    <property type="component" value="Unassembled WGS sequence"/>
</dbReference>
<organism evidence="3 4">
    <name type="scientific">Perkinsus olseni</name>
    <name type="common">Perkinsus atlanticus</name>
    <dbReference type="NCBI Taxonomy" id="32597"/>
    <lineage>
        <taxon>Eukaryota</taxon>
        <taxon>Sar</taxon>
        <taxon>Alveolata</taxon>
        <taxon>Perkinsozoa</taxon>
        <taxon>Perkinsea</taxon>
        <taxon>Perkinsida</taxon>
        <taxon>Perkinsidae</taxon>
        <taxon>Perkinsus</taxon>
    </lineage>
</organism>
<feature type="transmembrane region" description="Helical" evidence="2">
    <location>
        <begin position="71"/>
        <end position="92"/>
    </location>
</feature>
<accession>A0A7J6UL60</accession>
<gene>
    <name evidence="3" type="ORF">FOZ63_025730</name>
</gene>
<name>A0A7J6UL60_PEROL</name>
<keyword evidence="2" id="KW-0472">Membrane</keyword>
<evidence type="ECO:0000256" key="2">
    <source>
        <dbReference type="SAM" id="Phobius"/>
    </source>
</evidence>
<dbReference type="EMBL" id="JABANO010001955">
    <property type="protein sequence ID" value="KAF4758002.1"/>
    <property type="molecule type" value="Genomic_DNA"/>
</dbReference>
<keyword evidence="4" id="KW-1185">Reference proteome</keyword>
<keyword evidence="2" id="KW-0812">Transmembrane</keyword>
<feature type="transmembrane region" description="Helical" evidence="2">
    <location>
        <begin position="495"/>
        <end position="515"/>
    </location>
</feature>
<feature type="compositionally biased region" description="Basic and acidic residues" evidence="1">
    <location>
        <begin position="582"/>
        <end position="591"/>
    </location>
</feature>
<feature type="transmembrane region" description="Helical" evidence="2">
    <location>
        <begin position="263"/>
        <end position="281"/>
    </location>
</feature>
<comment type="caution">
    <text evidence="3">The sequence shown here is derived from an EMBL/GenBank/DDBJ whole genome shotgun (WGS) entry which is preliminary data.</text>
</comment>